<evidence type="ECO:0000313" key="1">
    <source>
        <dbReference type="EMBL" id="SFK18294.1"/>
    </source>
</evidence>
<accession>A0A1I3XFG6</accession>
<name>A0A1I3XFG6_9PROT</name>
<sequence length="143" mass="15765">MKVRAVIVPKPVRVIAGIIGPMTADELDGLRHRHMASAELVAAHPGWRFRWKLDSAVRFPTPIHHARPKGAQIFVTLAALESPAVRQSPQGTIHGKRVACSQNIDQAARQRAGHADAMTADDLDANRHLNAWRQRIRGEIATI</sequence>
<dbReference type="Proteomes" id="UP000199473">
    <property type="component" value="Unassembled WGS sequence"/>
</dbReference>
<organism evidence="1 2">
    <name type="scientific">Falsiroseomonas stagni DSM 19981</name>
    <dbReference type="NCBI Taxonomy" id="1123062"/>
    <lineage>
        <taxon>Bacteria</taxon>
        <taxon>Pseudomonadati</taxon>
        <taxon>Pseudomonadota</taxon>
        <taxon>Alphaproteobacteria</taxon>
        <taxon>Acetobacterales</taxon>
        <taxon>Roseomonadaceae</taxon>
        <taxon>Falsiroseomonas</taxon>
    </lineage>
</organism>
<evidence type="ECO:0000313" key="2">
    <source>
        <dbReference type="Proteomes" id="UP000199473"/>
    </source>
</evidence>
<reference evidence="1 2" key="1">
    <citation type="submission" date="2016-10" db="EMBL/GenBank/DDBJ databases">
        <authorList>
            <person name="de Groot N.N."/>
        </authorList>
    </citation>
    <scope>NUCLEOTIDE SEQUENCE [LARGE SCALE GENOMIC DNA]</scope>
    <source>
        <strain evidence="1 2">DSM 19981</strain>
    </source>
</reference>
<protein>
    <submittedName>
        <fullName evidence="1">Uncharacterized protein</fullName>
    </submittedName>
</protein>
<dbReference type="EMBL" id="FOSQ01000001">
    <property type="protein sequence ID" value="SFK18294.1"/>
    <property type="molecule type" value="Genomic_DNA"/>
</dbReference>
<gene>
    <name evidence="1" type="ORF">SAMN02745775_101260</name>
</gene>
<dbReference type="AlphaFoldDB" id="A0A1I3XFG6"/>
<proteinExistence type="predicted"/>
<keyword evidence="2" id="KW-1185">Reference proteome</keyword>